<accession>A0A7I7UAL6</accession>
<evidence type="ECO:0000313" key="7">
    <source>
        <dbReference type="Proteomes" id="UP000466554"/>
    </source>
</evidence>
<dbReference type="Gene3D" id="1.10.357.10">
    <property type="entry name" value="Tetracycline Repressor, domain 2"/>
    <property type="match status" value="1"/>
</dbReference>
<feature type="DNA-binding region" description="H-T-H motif" evidence="4">
    <location>
        <begin position="37"/>
        <end position="56"/>
    </location>
</feature>
<evidence type="ECO:0000256" key="2">
    <source>
        <dbReference type="ARBA" id="ARBA00023125"/>
    </source>
</evidence>
<sequence>MSSKGVSGQRRRGLALESAILEAGWDQLLEAGYERFTIESVAARSGSARSVLYRRWPSRAELLEAVLRHRGAHDRIEAPDTGNLRDDVVAVLTEFADRRSRIIGLITARLGAYFDEGGGSPQQLRTMFLTDGPSAMETIVERAVSRGELTAAPSDRVVALPVDLVRHEMLMTMTAVPEATIREIVDDIFLPLATNFGRQ</sequence>
<keyword evidence="2 4" id="KW-0238">DNA-binding</keyword>
<gene>
    <name evidence="6" type="ORF">MPRF_42950</name>
</gene>
<dbReference type="Proteomes" id="UP000466554">
    <property type="component" value="Chromosome"/>
</dbReference>
<dbReference type="Gene3D" id="1.10.10.60">
    <property type="entry name" value="Homeodomain-like"/>
    <property type="match status" value="1"/>
</dbReference>
<evidence type="ECO:0000313" key="6">
    <source>
        <dbReference type="EMBL" id="BBY77396.1"/>
    </source>
</evidence>
<dbReference type="SUPFAM" id="SSF48498">
    <property type="entry name" value="Tetracyclin repressor-like, C-terminal domain"/>
    <property type="match status" value="1"/>
</dbReference>
<dbReference type="InterPro" id="IPR036271">
    <property type="entry name" value="Tet_transcr_reg_TetR-rel_C_sf"/>
</dbReference>
<dbReference type="EMBL" id="AP022598">
    <property type="protein sequence ID" value="BBY77396.1"/>
    <property type="molecule type" value="Genomic_DNA"/>
</dbReference>
<dbReference type="InterPro" id="IPR050109">
    <property type="entry name" value="HTH-type_TetR-like_transc_reg"/>
</dbReference>
<dbReference type="GO" id="GO:0000976">
    <property type="term" value="F:transcription cis-regulatory region binding"/>
    <property type="evidence" value="ECO:0007669"/>
    <property type="project" value="TreeGrafter"/>
</dbReference>
<dbReference type="GO" id="GO:0003700">
    <property type="term" value="F:DNA-binding transcription factor activity"/>
    <property type="evidence" value="ECO:0007669"/>
    <property type="project" value="TreeGrafter"/>
</dbReference>
<dbReference type="PROSITE" id="PS50977">
    <property type="entry name" value="HTH_TETR_2"/>
    <property type="match status" value="1"/>
</dbReference>
<evidence type="ECO:0000256" key="4">
    <source>
        <dbReference type="PROSITE-ProRule" id="PRU00335"/>
    </source>
</evidence>
<evidence type="ECO:0000256" key="1">
    <source>
        <dbReference type="ARBA" id="ARBA00023015"/>
    </source>
</evidence>
<dbReference type="Pfam" id="PF16859">
    <property type="entry name" value="TetR_C_11"/>
    <property type="match status" value="1"/>
</dbReference>
<dbReference type="PANTHER" id="PTHR30055">
    <property type="entry name" value="HTH-TYPE TRANSCRIPTIONAL REGULATOR RUTR"/>
    <property type="match status" value="1"/>
</dbReference>
<evidence type="ECO:0000259" key="5">
    <source>
        <dbReference type="PROSITE" id="PS50977"/>
    </source>
</evidence>
<keyword evidence="3" id="KW-0804">Transcription</keyword>
<dbReference type="PANTHER" id="PTHR30055:SF148">
    <property type="entry name" value="TETR-FAMILY TRANSCRIPTIONAL REGULATOR"/>
    <property type="match status" value="1"/>
</dbReference>
<dbReference type="SUPFAM" id="SSF46689">
    <property type="entry name" value="Homeodomain-like"/>
    <property type="match status" value="1"/>
</dbReference>
<reference evidence="6 7" key="1">
    <citation type="journal article" date="2019" name="Emerg. Microbes Infect.">
        <title>Comprehensive subspecies identification of 175 nontuberculous mycobacteria species based on 7547 genomic profiles.</title>
        <authorList>
            <person name="Matsumoto Y."/>
            <person name="Kinjo T."/>
            <person name="Motooka D."/>
            <person name="Nabeya D."/>
            <person name="Jung N."/>
            <person name="Uechi K."/>
            <person name="Horii T."/>
            <person name="Iida T."/>
            <person name="Fujita J."/>
            <person name="Nakamura S."/>
        </authorList>
    </citation>
    <scope>NUCLEOTIDE SEQUENCE [LARGE SCALE GENOMIC DNA]</scope>
    <source>
        <strain evidence="6 7">JCM 6367</strain>
    </source>
</reference>
<proteinExistence type="predicted"/>
<evidence type="ECO:0000256" key="3">
    <source>
        <dbReference type="ARBA" id="ARBA00023163"/>
    </source>
</evidence>
<organism evidence="6 7">
    <name type="scientific">Mycolicibacterium parafortuitum</name>
    <name type="common">Mycobacterium parafortuitum</name>
    <dbReference type="NCBI Taxonomy" id="39692"/>
    <lineage>
        <taxon>Bacteria</taxon>
        <taxon>Bacillati</taxon>
        <taxon>Actinomycetota</taxon>
        <taxon>Actinomycetes</taxon>
        <taxon>Mycobacteriales</taxon>
        <taxon>Mycobacteriaceae</taxon>
        <taxon>Mycolicibacterium</taxon>
    </lineage>
</organism>
<dbReference type="InterPro" id="IPR009057">
    <property type="entry name" value="Homeodomain-like_sf"/>
</dbReference>
<dbReference type="Pfam" id="PF00440">
    <property type="entry name" value="TetR_N"/>
    <property type="match status" value="1"/>
</dbReference>
<dbReference type="InterPro" id="IPR011075">
    <property type="entry name" value="TetR_C"/>
</dbReference>
<keyword evidence="1" id="KW-0805">Transcription regulation</keyword>
<name>A0A7I7UAL6_MYCPF</name>
<feature type="domain" description="HTH tetR-type" evidence="5">
    <location>
        <begin position="14"/>
        <end position="74"/>
    </location>
</feature>
<dbReference type="AlphaFoldDB" id="A0A7I7UAL6"/>
<protein>
    <submittedName>
        <fullName evidence="6">TetR family transcriptional regulator</fullName>
    </submittedName>
</protein>
<dbReference type="InterPro" id="IPR001647">
    <property type="entry name" value="HTH_TetR"/>
</dbReference>